<dbReference type="EMBL" id="JAODAN010000001">
    <property type="protein sequence ID" value="KAK1927450.1"/>
    <property type="molecule type" value="Genomic_DNA"/>
</dbReference>
<evidence type="ECO:0000256" key="1">
    <source>
        <dbReference type="ARBA" id="ARBA00006484"/>
    </source>
</evidence>
<gene>
    <name evidence="2" type="ORF">DB88DRAFT_478099</name>
</gene>
<sequence length="276" mass="29811">MSVAVIQGGSGGLGLALTRHVLAHTSLKVYALTHRSTTDLQDKILQDAPGNIAERLSVIGDVDVREERGLENAAKTIKEREGAKSVRLVACLAGILHPEKSLSGVTAQESLDQFAINSVGHLLTYKHLAPLIPNRKDMAQLGESWWEEGDPARGLVGKKKSLCFSLSARVGSITDNEKGGWYSYRASKAALNQVIRTLDHELSNKSSSAIAVGYHPGTVLTSFTRPVIGDKQEDLGKGILGVDTAIHRMAEVMAKATSVEGYGGKCWDWKGERVEW</sequence>
<name>A0AAD9FWC1_PAPLA</name>
<dbReference type="InterPro" id="IPR051468">
    <property type="entry name" value="Fungal_SecMetab_SDRs"/>
</dbReference>
<dbReference type="Pfam" id="PF00106">
    <property type="entry name" value="adh_short"/>
    <property type="match status" value="1"/>
</dbReference>
<comment type="similarity">
    <text evidence="1">Belongs to the short-chain dehydrogenases/reductases (SDR) family.</text>
</comment>
<protein>
    <recommendedName>
        <fullName evidence="4">Rossman fold oxidoreductase</fullName>
    </recommendedName>
</protein>
<dbReference type="PRINTS" id="PR00081">
    <property type="entry name" value="GDHRDH"/>
</dbReference>
<accession>A0AAD9FWC1</accession>
<dbReference type="PANTHER" id="PTHR43544:SF12">
    <property type="entry name" value="NAD(P)-BINDING ROSSMANN-FOLD SUPERFAMILY PROTEIN"/>
    <property type="match status" value="1"/>
</dbReference>
<dbReference type="Gene3D" id="3.40.50.720">
    <property type="entry name" value="NAD(P)-binding Rossmann-like Domain"/>
    <property type="match status" value="1"/>
</dbReference>
<dbReference type="PANTHER" id="PTHR43544">
    <property type="entry name" value="SHORT-CHAIN DEHYDROGENASE/REDUCTASE"/>
    <property type="match status" value="1"/>
</dbReference>
<proteinExistence type="inferred from homology"/>
<organism evidence="2 3">
    <name type="scientific">Papiliotrema laurentii</name>
    <name type="common">Cryptococcus laurentii</name>
    <dbReference type="NCBI Taxonomy" id="5418"/>
    <lineage>
        <taxon>Eukaryota</taxon>
        <taxon>Fungi</taxon>
        <taxon>Dikarya</taxon>
        <taxon>Basidiomycota</taxon>
        <taxon>Agaricomycotina</taxon>
        <taxon>Tremellomycetes</taxon>
        <taxon>Tremellales</taxon>
        <taxon>Rhynchogastremaceae</taxon>
        <taxon>Papiliotrema</taxon>
    </lineage>
</organism>
<dbReference type="InterPro" id="IPR036291">
    <property type="entry name" value="NAD(P)-bd_dom_sf"/>
</dbReference>
<comment type="caution">
    <text evidence="2">The sequence shown here is derived from an EMBL/GenBank/DDBJ whole genome shotgun (WGS) entry which is preliminary data.</text>
</comment>
<reference evidence="2" key="1">
    <citation type="submission" date="2023-02" db="EMBL/GenBank/DDBJ databases">
        <title>Identification and recombinant expression of a fungal hydrolase from Papiliotrema laurentii that hydrolyzes apple cutin and clears colloidal polyester polyurethane.</title>
        <authorList>
            <consortium name="DOE Joint Genome Institute"/>
            <person name="Roman V.A."/>
            <person name="Bojanowski C."/>
            <person name="Crable B.R."/>
            <person name="Wagner D.N."/>
            <person name="Hung C.S."/>
            <person name="Nadeau L.J."/>
            <person name="Schratz L."/>
            <person name="Haridas S."/>
            <person name="Pangilinan J."/>
            <person name="Lipzen A."/>
            <person name="Na H."/>
            <person name="Yan M."/>
            <person name="Ng V."/>
            <person name="Grigoriev I.V."/>
            <person name="Spatafora J.W."/>
            <person name="Barlow D."/>
            <person name="Biffinger J."/>
            <person name="Kelley-Loughnane N."/>
            <person name="Varaljay V.A."/>
            <person name="Crookes-Goodson W.J."/>
        </authorList>
    </citation>
    <scope>NUCLEOTIDE SEQUENCE</scope>
    <source>
        <strain evidence="2">5307AH</strain>
    </source>
</reference>
<keyword evidence="3" id="KW-1185">Reference proteome</keyword>
<dbReference type="InterPro" id="IPR002347">
    <property type="entry name" value="SDR_fam"/>
</dbReference>
<dbReference type="AlphaFoldDB" id="A0AAD9FWC1"/>
<dbReference type="GO" id="GO:0016491">
    <property type="term" value="F:oxidoreductase activity"/>
    <property type="evidence" value="ECO:0007669"/>
    <property type="project" value="TreeGrafter"/>
</dbReference>
<dbReference type="SUPFAM" id="SSF51735">
    <property type="entry name" value="NAD(P)-binding Rossmann-fold domains"/>
    <property type="match status" value="1"/>
</dbReference>
<evidence type="ECO:0008006" key="4">
    <source>
        <dbReference type="Google" id="ProtNLM"/>
    </source>
</evidence>
<dbReference type="GO" id="GO:0005737">
    <property type="term" value="C:cytoplasm"/>
    <property type="evidence" value="ECO:0007669"/>
    <property type="project" value="TreeGrafter"/>
</dbReference>
<evidence type="ECO:0000313" key="2">
    <source>
        <dbReference type="EMBL" id="KAK1927450.1"/>
    </source>
</evidence>
<evidence type="ECO:0000313" key="3">
    <source>
        <dbReference type="Proteomes" id="UP001182556"/>
    </source>
</evidence>
<dbReference type="Proteomes" id="UP001182556">
    <property type="component" value="Unassembled WGS sequence"/>
</dbReference>